<dbReference type="PANTHER" id="PTHR47429">
    <property type="entry name" value="PROTEIN TWIN LOV 1"/>
    <property type="match status" value="1"/>
</dbReference>
<protein>
    <recommendedName>
        <fullName evidence="5">PAS domain-containing protein</fullName>
    </recommendedName>
</protein>
<evidence type="ECO:0000313" key="7">
    <source>
        <dbReference type="Proteomes" id="UP000284375"/>
    </source>
</evidence>
<keyword evidence="2" id="KW-0288">FMN</keyword>
<proteinExistence type="predicted"/>
<dbReference type="Proteomes" id="UP000284375">
    <property type="component" value="Unassembled WGS sequence"/>
</dbReference>
<dbReference type="CDD" id="cd00130">
    <property type="entry name" value="PAS"/>
    <property type="match status" value="1"/>
</dbReference>
<dbReference type="Gene3D" id="3.30.450.20">
    <property type="entry name" value="PAS domain"/>
    <property type="match status" value="1"/>
</dbReference>
<dbReference type="SUPFAM" id="SSF55785">
    <property type="entry name" value="PYP-like sensor domain (PAS domain)"/>
    <property type="match status" value="1"/>
</dbReference>
<dbReference type="EMBL" id="LJZO01000003">
    <property type="protein sequence ID" value="ROW03488.1"/>
    <property type="molecule type" value="Genomic_DNA"/>
</dbReference>
<dbReference type="PANTHER" id="PTHR47429:SF7">
    <property type="entry name" value="GATA-FACTOR"/>
    <property type="match status" value="1"/>
</dbReference>
<dbReference type="STRING" id="252740.A0A423WJK6"/>
<name>A0A423WJK6_CYTCH</name>
<dbReference type="OrthoDB" id="447251at2759"/>
<reference evidence="6 7" key="1">
    <citation type="submission" date="2015-09" db="EMBL/GenBank/DDBJ databases">
        <title>Host preference determinants of Valsa canker pathogens revealed by comparative genomics.</title>
        <authorList>
            <person name="Yin Z."/>
            <person name="Huang L."/>
        </authorList>
    </citation>
    <scope>NUCLEOTIDE SEQUENCE [LARGE SCALE GENOMIC DNA]</scope>
    <source>
        <strain evidence="6 7">YSFL</strain>
    </source>
</reference>
<feature type="domain" description="PAS" evidence="5">
    <location>
        <begin position="88"/>
        <end position="110"/>
    </location>
</feature>
<dbReference type="InterPro" id="IPR000014">
    <property type="entry name" value="PAS"/>
</dbReference>
<dbReference type="PROSITE" id="PS50112">
    <property type="entry name" value="PAS"/>
    <property type="match status" value="1"/>
</dbReference>
<sequence length="189" mass="21377">MNPWESSALEYRFTEQDKKNPQDTRPTHHTPGTNDDLFYPGLYCPSGLDVMSVMLRIFARPNPEIDLGPIDGSVALVVCDLALQDEPIVYASDAFLALTGYRMDEVRGRNCRFLQAPGGRVPPRSARQHVDKEHLRGVREAVRANREHQTELTNFKKGGEPFVNILTIIPITWGGDDFRYSVGFQCQKE</sequence>
<evidence type="ECO:0000256" key="1">
    <source>
        <dbReference type="ARBA" id="ARBA00022630"/>
    </source>
</evidence>
<dbReference type="AlphaFoldDB" id="A0A423WJK6"/>
<dbReference type="InterPro" id="IPR035965">
    <property type="entry name" value="PAS-like_dom_sf"/>
</dbReference>
<evidence type="ECO:0000313" key="6">
    <source>
        <dbReference type="EMBL" id="ROW03488.1"/>
    </source>
</evidence>
<gene>
    <name evidence="6" type="ORF">VSDG_01322</name>
</gene>
<evidence type="ECO:0000256" key="4">
    <source>
        <dbReference type="SAM" id="MobiDB-lite"/>
    </source>
</evidence>
<dbReference type="GO" id="GO:0005634">
    <property type="term" value="C:nucleus"/>
    <property type="evidence" value="ECO:0007669"/>
    <property type="project" value="TreeGrafter"/>
</dbReference>
<keyword evidence="1" id="KW-0285">Flavoprotein</keyword>
<feature type="compositionally biased region" description="Basic and acidic residues" evidence="4">
    <location>
        <begin position="14"/>
        <end position="26"/>
    </location>
</feature>
<evidence type="ECO:0000259" key="5">
    <source>
        <dbReference type="PROSITE" id="PS50112"/>
    </source>
</evidence>
<organism evidence="6 7">
    <name type="scientific">Cytospora chrysosperma</name>
    <name type="common">Cytospora canker fungus</name>
    <name type="synonym">Sphaeria chrysosperma</name>
    <dbReference type="NCBI Taxonomy" id="252740"/>
    <lineage>
        <taxon>Eukaryota</taxon>
        <taxon>Fungi</taxon>
        <taxon>Dikarya</taxon>
        <taxon>Ascomycota</taxon>
        <taxon>Pezizomycotina</taxon>
        <taxon>Sordariomycetes</taxon>
        <taxon>Sordariomycetidae</taxon>
        <taxon>Diaporthales</taxon>
        <taxon>Cytosporaceae</taxon>
        <taxon>Cytospora</taxon>
    </lineage>
</organism>
<keyword evidence="7" id="KW-1185">Reference proteome</keyword>
<feature type="region of interest" description="Disordered" evidence="4">
    <location>
        <begin position="14"/>
        <end position="33"/>
    </location>
</feature>
<dbReference type="Pfam" id="PF13426">
    <property type="entry name" value="PAS_9"/>
    <property type="match status" value="1"/>
</dbReference>
<accession>A0A423WJK6</accession>
<keyword evidence="3" id="KW-0157">Chromophore</keyword>
<evidence type="ECO:0000256" key="2">
    <source>
        <dbReference type="ARBA" id="ARBA00022643"/>
    </source>
</evidence>
<evidence type="ECO:0000256" key="3">
    <source>
        <dbReference type="ARBA" id="ARBA00022991"/>
    </source>
</evidence>
<comment type="caution">
    <text evidence="6">The sequence shown here is derived from an EMBL/GenBank/DDBJ whole genome shotgun (WGS) entry which is preliminary data.</text>
</comment>